<accession>A0A0B0NMY7</accession>
<protein>
    <submittedName>
        <fullName evidence="1">Uncharacterized protein</fullName>
    </submittedName>
</protein>
<sequence length="40" mass="4840">MWPNISHKSTYVYIINLYNLYHKSIANLPYFQIDNQPTHT</sequence>
<name>A0A0B0NMY7_GOSAR</name>
<organism evidence="1 2">
    <name type="scientific">Gossypium arboreum</name>
    <name type="common">Tree cotton</name>
    <name type="synonym">Gossypium nanking</name>
    <dbReference type="NCBI Taxonomy" id="29729"/>
    <lineage>
        <taxon>Eukaryota</taxon>
        <taxon>Viridiplantae</taxon>
        <taxon>Streptophyta</taxon>
        <taxon>Embryophyta</taxon>
        <taxon>Tracheophyta</taxon>
        <taxon>Spermatophyta</taxon>
        <taxon>Magnoliopsida</taxon>
        <taxon>eudicotyledons</taxon>
        <taxon>Gunneridae</taxon>
        <taxon>Pentapetalae</taxon>
        <taxon>rosids</taxon>
        <taxon>malvids</taxon>
        <taxon>Malvales</taxon>
        <taxon>Malvaceae</taxon>
        <taxon>Malvoideae</taxon>
        <taxon>Gossypium</taxon>
    </lineage>
</organism>
<dbReference type="AlphaFoldDB" id="A0A0B0NMY7"/>
<dbReference type="Proteomes" id="UP000032142">
    <property type="component" value="Unassembled WGS sequence"/>
</dbReference>
<dbReference type="EMBL" id="KN397647">
    <property type="protein sequence ID" value="KHG12436.1"/>
    <property type="molecule type" value="Genomic_DNA"/>
</dbReference>
<evidence type="ECO:0000313" key="2">
    <source>
        <dbReference type="Proteomes" id="UP000032142"/>
    </source>
</evidence>
<keyword evidence="2" id="KW-1185">Reference proteome</keyword>
<proteinExistence type="predicted"/>
<evidence type="ECO:0000313" key="1">
    <source>
        <dbReference type="EMBL" id="KHG12436.1"/>
    </source>
</evidence>
<reference evidence="2" key="1">
    <citation type="submission" date="2014-09" db="EMBL/GenBank/DDBJ databases">
        <authorList>
            <person name="Mudge J."/>
            <person name="Ramaraj T."/>
            <person name="Lindquist I.E."/>
            <person name="Bharti A.K."/>
            <person name="Sundararajan A."/>
            <person name="Cameron C.T."/>
            <person name="Woodward J.E."/>
            <person name="May G.D."/>
            <person name="Brubaker C."/>
            <person name="Broadhvest J."/>
            <person name="Wilkins T.A."/>
        </authorList>
    </citation>
    <scope>NUCLEOTIDE SEQUENCE</scope>
    <source>
        <strain evidence="2">cv. AKA8401</strain>
    </source>
</reference>
<gene>
    <name evidence="1" type="ORF">F383_20540</name>
</gene>